<keyword evidence="3 5" id="KW-0548">Nucleotidyltransferase</keyword>
<evidence type="ECO:0000256" key="5">
    <source>
        <dbReference type="HAMAP-Rule" id="MF_01553"/>
    </source>
</evidence>
<dbReference type="EC" id="2.7.7.6" evidence="5"/>
<comment type="catalytic activity">
    <reaction evidence="5">
        <text>RNA(n) + a ribonucleoside 5'-triphosphate = RNA(n+1) + diphosphate</text>
        <dbReference type="Rhea" id="RHEA:21248"/>
        <dbReference type="Rhea" id="RHEA-COMP:14527"/>
        <dbReference type="Rhea" id="RHEA-COMP:17342"/>
        <dbReference type="ChEBI" id="CHEBI:33019"/>
        <dbReference type="ChEBI" id="CHEBI:61557"/>
        <dbReference type="ChEBI" id="CHEBI:140395"/>
        <dbReference type="EC" id="2.7.7.6"/>
    </reaction>
</comment>
<evidence type="ECO:0000313" key="6">
    <source>
        <dbReference type="EMBL" id="KRM44484.1"/>
    </source>
</evidence>
<dbReference type="GO" id="GO:0006351">
    <property type="term" value="P:DNA-templated transcription"/>
    <property type="evidence" value="ECO:0007669"/>
    <property type="project" value="UniProtKB-UniRule"/>
</dbReference>
<dbReference type="HAMAP" id="MF_01553">
    <property type="entry name" value="RNApol_bact_RpoY"/>
    <property type="match status" value="1"/>
</dbReference>
<dbReference type="GO" id="GO:0003677">
    <property type="term" value="F:DNA binding"/>
    <property type="evidence" value="ECO:0007669"/>
    <property type="project" value="UniProtKB-UniRule"/>
</dbReference>
<sequence>MIFKVLYQPDQKQTPRRETTLALYVEADTEVEARGLVQDNTDYAIEFVEPLQGDHLKYEQSSPDFKLTEFNKQ</sequence>
<dbReference type="EMBL" id="AZFZ01000013">
    <property type="protein sequence ID" value="KRM44484.1"/>
    <property type="molecule type" value="Genomic_DNA"/>
</dbReference>
<comment type="function">
    <text evidence="5">A non-essential component of RNA polymerase (RNAP).</text>
</comment>
<evidence type="ECO:0000256" key="4">
    <source>
        <dbReference type="ARBA" id="ARBA00023163"/>
    </source>
</evidence>
<accession>A0A0R1YV54</accession>
<dbReference type="Gene3D" id="3.10.20.730">
    <property type="entry name" value="RNAP, epsilon subunit-like"/>
    <property type="match status" value="1"/>
</dbReference>
<dbReference type="AlphaFoldDB" id="A0A0R1YV54"/>
<organism evidence="6 7">
    <name type="scientific">Lentilactobacillus parafarraginis DSM 18390 = JCM 14109</name>
    <dbReference type="NCBI Taxonomy" id="1423786"/>
    <lineage>
        <taxon>Bacteria</taxon>
        <taxon>Bacillati</taxon>
        <taxon>Bacillota</taxon>
        <taxon>Bacilli</taxon>
        <taxon>Lactobacillales</taxon>
        <taxon>Lactobacillaceae</taxon>
        <taxon>Lentilactobacillus</taxon>
    </lineage>
</organism>
<dbReference type="InterPro" id="IPR009907">
    <property type="entry name" value="RpoY"/>
</dbReference>
<protein>
    <recommendedName>
        <fullName evidence="5">DNA-directed RNA polymerase subunit epsilon</fullName>
        <shortName evidence="5">RNAP epsilon subunit</shortName>
        <ecNumber evidence="5">2.7.7.6</ecNumber>
    </recommendedName>
    <alternativeName>
        <fullName evidence="5">RNA polymerase epsilon subunit</fullName>
    </alternativeName>
    <alternativeName>
        <fullName evidence="5">Transcriptase subunit epsilon</fullName>
    </alternativeName>
</protein>
<name>A0A0R1YV54_9LACO</name>
<evidence type="ECO:0000313" key="7">
    <source>
        <dbReference type="Proteomes" id="UP000051010"/>
    </source>
</evidence>
<dbReference type="Proteomes" id="UP000051010">
    <property type="component" value="Unassembled WGS sequence"/>
</dbReference>
<dbReference type="Pfam" id="PF07288">
    <property type="entry name" value="RpoY"/>
    <property type="match status" value="1"/>
</dbReference>
<dbReference type="RefSeq" id="WP_008210739.1">
    <property type="nucleotide sequence ID" value="NZ_AZFZ01000013.1"/>
</dbReference>
<keyword evidence="4 5" id="KW-0804">Transcription</keyword>
<dbReference type="PATRIC" id="fig|1423786.4.peg.466"/>
<comment type="subunit">
    <text evidence="5">RNAP is composed of a core of 2 alpha, a beta and a beta' subunit. The core is associated with a delta subunit, and at least one of epsilon or omega. When a sigma factor is associated with the core the holoenzyme is formed, which can initiate transcription.</text>
</comment>
<dbReference type="GO" id="GO:0000428">
    <property type="term" value="C:DNA-directed RNA polymerase complex"/>
    <property type="evidence" value="ECO:0007669"/>
    <property type="project" value="UniProtKB-KW"/>
</dbReference>
<evidence type="ECO:0000256" key="2">
    <source>
        <dbReference type="ARBA" id="ARBA00022679"/>
    </source>
</evidence>
<keyword evidence="2 5" id="KW-0808">Transferase</keyword>
<dbReference type="GO" id="GO:0003899">
    <property type="term" value="F:DNA-directed RNA polymerase activity"/>
    <property type="evidence" value="ECO:0007669"/>
    <property type="project" value="UniProtKB-UniRule"/>
</dbReference>
<evidence type="ECO:0000256" key="3">
    <source>
        <dbReference type="ARBA" id="ARBA00022695"/>
    </source>
</evidence>
<gene>
    <name evidence="5" type="primary">rpoY</name>
    <name evidence="6" type="ORF">FD47_GL000448</name>
</gene>
<reference evidence="6 7" key="1">
    <citation type="journal article" date="2015" name="Genome Announc.">
        <title>Expanding the biotechnology potential of lactobacilli through comparative genomics of 213 strains and associated genera.</title>
        <authorList>
            <person name="Sun Z."/>
            <person name="Harris H.M."/>
            <person name="McCann A."/>
            <person name="Guo C."/>
            <person name="Argimon S."/>
            <person name="Zhang W."/>
            <person name="Yang X."/>
            <person name="Jeffery I.B."/>
            <person name="Cooney J.C."/>
            <person name="Kagawa T.F."/>
            <person name="Liu W."/>
            <person name="Song Y."/>
            <person name="Salvetti E."/>
            <person name="Wrobel A."/>
            <person name="Rasinkangas P."/>
            <person name="Parkhill J."/>
            <person name="Rea M.C."/>
            <person name="O'Sullivan O."/>
            <person name="Ritari J."/>
            <person name="Douillard F.P."/>
            <person name="Paul Ross R."/>
            <person name="Yang R."/>
            <person name="Briner A.E."/>
            <person name="Felis G.E."/>
            <person name="de Vos W.M."/>
            <person name="Barrangou R."/>
            <person name="Klaenhammer T.R."/>
            <person name="Caufield P.W."/>
            <person name="Cui Y."/>
            <person name="Zhang H."/>
            <person name="O'Toole P.W."/>
        </authorList>
    </citation>
    <scope>NUCLEOTIDE SEQUENCE [LARGE SCALE GENOMIC DNA]</scope>
    <source>
        <strain evidence="6 7">DSM 18390</strain>
    </source>
</reference>
<proteinExistence type="inferred from homology"/>
<comment type="caution">
    <text evidence="6">The sequence shown here is derived from an EMBL/GenBank/DDBJ whole genome shotgun (WGS) entry which is preliminary data.</text>
</comment>
<keyword evidence="1 5" id="KW-0240">DNA-directed RNA polymerase</keyword>
<comment type="similarity">
    <text evidence="5">Belongs to the RNA polymerase subunit epsilon family.</text>
</comment>
<evidence type="ECO:0000256" key="1">
    <source>
        <dbReference type="ARBA" id="ARBA00022478"/>
    </source>
</evidence>